<evidence type="ECO:0000259" key="11">
    <source>
        <dbReference type="PROSITE" id="PS51449"/>
    </source>
</evidence>
<dbReference type="Pfam" id="PF00919">
    <property type="entry name" value="UPF0004"/>
    <property type="match status" value="1"/>
</dbReference>
<dbReference type="InterPro" id="IPR023404">
    <property type="entry name" value="rSAM_horseshoe"/>
</dbReference>
<feature type="domain" description="MTTase N-terminal" evidence="11">
    <location>
        <begin position="3"/>
        <end position="115"/>
    </location>
</feature>
<comment type="caution">
    <text evidence="13">The sequence shown here is derived from an EMBL/GenBank/DDBJ whole genome shotgun (WGS) entry which is preliminary data.</text>
</comment>
<evidence type="ECO:0000256" key="8">
    <source>
        <dbReference type="ARBA" id="ARBA00023014"/>
    </source>
</evidence>
<evidence type="ECO:0000256" key="5">
    <source>
        <dbReference type="ARBA" id="ARBA00022691"/>
    </source>
</evidence>
<dbReference type="GO" id="GO:0051539">
    <property type="term" value="F:4 iron, 4 sulfur cluster binding"/>
    <property type="evidence" value="ECO:0007669"/>
    <property type="project" value="UniProtKB-KW"/>
</dbReference>
<sequence length="422" mass="47550">MVKKYFILVLGCQMNRSDAEKIETILANLGYQSVNSEAEADLIVVVACSIKQSAIDRVYGKAHNWQKRRKTGQLFTILTGCVLDKDKKPLGEIFDLAVDIKDINQIPEKLGVDKSVSVGDYFSVAPKHNSSFQAYVIIMTGCNNYCTFCVVPYTRGQETYKDANELINECKELIKAGYKEITLLGQNVNSYHSGDYGFPKLLSAIDKIEGDFWIRFLSSNPQDFSDDLIEVMANGQHITPYLHFAVQSGDDDILKKMNRRHNVEHYLKIIDKARLTIPNLMVSTDIIVGFPTETEAQFNNTVKLVERVSYDMIYISKYSNRIGTAASKILADDIVKTEKDRREKILTKFLAVSALANNQNYLNQIVDVLVEGHKQGQQFGKTNTFKTVTFASDNNVIGQFVQVKIVEVGSWALFGELVYPVE</sequence>
<dbReference type="SFLD" id="SFLDG01082">
    <property type="entry name" value="B12-binding_domain_containing"/>
    <property type="match status" value="1"/>
</dbReference>
<dbReference type="NCBIfam" id="TIGR01574">
    <property type="entry name" value="miaB-methiolase"/>
    <property type="match status" value="1"/>
</dbReference>
<dbReference type="PROSITE" id="PS01278">
    <property type="entry name" value="MTTASE_RADICAL"/>
    <property type="match status" value="1"/>
</dbReference>
<evidence type="ECO:0000256" key="4">
    <source>
        <dbReference type="ARBA" id="ARBA00022679"/>
    </source>
</evidence>
<keyword evidence="5" id="KW-0949">S-adenosyl-L-methionine</keyword>
<reference evidence="14" key="1">
    <citation type="submission" date="2017-09" db="EMBL/GenBank/DDBJ databases">
        <title>Depth-based differentiation of microbial function through sediment-hosted aquifers and enrichment of novel symbionts in the deep terrestrial subsurface.</title>
        <authorList>
            <person name="Probst A.J."/>
            <person name="Ladd B."/>
            <person name="Jarett J.K."/>
            <person name="Geller-Mcgrath D.E."/>
            <person name="Sieber C.M.K."/>
            <person name="Emerson J.B."/>
            <person name="Anantharaman K."/>
            <person name="Thomas B.C."/>
            <person name="Malmstrom R."/>
            <person name="Stieglmeier M."/>
            <person name="Klingl A."/>
            <person name="Woyke T."/>
            <person name="Ryan C.M."/>
            <person name="Banfield J.F."/>
        </authorList>
    </citation>
    <scope>NUCLEOTIDE SEQUENCE [LARGE SCALE GENOMIC DNA]</scope>
</reference>
<feature type="domain" description="Radical SAM core" evidence="12">
    <location>
        <begin position="128"/>
        <end position="355"/>
    </location>
</feature>
<dbReference type="EC" id="2.8.4.3" evidence="9"/>
<dbReference type="PROSITE" id="PS51449">
    <property type="entry name" value="MTTASE_N"/>
    <property type="match status" value="1"/>
</dbReference>
<gene>
    <name evidence="13" type="primary">miaB</name>
    <name evidence="13" type="ORF">COT80_03445</name>
</gene>
<dbReference type="Pfam" id="PF04055">
    <property type="entry name" value="Radical_SAM"/>
    <property type="match status" value="1"/>
</dbReference>
<dbReference type="AlphaFoldDB" id="A0A2H0W355"/>
<dbReference type="GO" id="GO:0035597">
    <property type="term" value="F:tRNA-2-methylthio-N(6)-dimethylallyladenosine(37) synthase activity"/>
    <property type="evidence" value="ECO:0007669"/>
    <property type="project" value="UniProtKB-EC"/>
</dbReference>
<evidence type="ECO:0000256" key="2">
    <source>
        <dbReference type="ARBA" id="ARBA00003234"/>
    </source>
</evidence>
<comment type="function">
    <text evidence="2">Catalyzes the methylthiolation of N6-(dimethylallyl)adenosine (i(6)A), leading to the formation of 2-methylthio-N6-(dimethylallyl)adenosine (ms(2)i(6)A) at position 37 in tRNAs that read codons beginning with uridine.</text>
</comment>
<keyword evidence="4 13" id="KW-0808">Transferase</keyword>
<dbReference type="InterPro" id="IPR002792">
    <property type="entry name" value="TRAM_dom"/>
</dbReference>
<name>A0A2H0W355_9BACT</name>
<dbReference type="SUPFAM" id="SSF102114">
    <property type="entry name" value="Radical SAM enzymes"/>
    <property type="match status" value="1"/>
</dbReference>
<dbReference type="InterPro" id="IPR006638">
    <property type="entry name" value="Elp3/MiaA/NifB-like_rSAM"/>
</dbReference>
<dbReference type="PROSITE" id="PS50926">
    <property type="entry name" value="TRAM"/>
    <property type="match status" value="1"/>
</dbReference>
<dbReference type="InterPro" id="IPR013848">
    <property type="entry name" value="Methylthiotransferase_N"/>
</dbReference>
<dbReference type="CDD" id="cd01335">
    <property type="entry name" value="Radical_SAM"/>
    <property type="match status" value="1"/>
</dbReference>
<evidence type="ECO:0000259" key="12">
    <source>
        <dbReference type="PROSITE" id="PS51918"/>
    </source>
</evidence>
<keyword evidence="7" id="KW-0408">Iron</keyword>
<dbReference type="Pfam" id="PF01938">
    <property type="entry name" value="TRAM"/>
    <property type="match status" value="1"/>
</dbReference>
<dbReference type="GO" id="GO:0005829">
    <property type="term" value="C:cytosol"/>
    <property type="evidence" value="ECO:0007669"/>
    <property type="project" value="TreeGrafter"/>
</dbReference>
<evidence type="ECO:0000256" key="9">
    <source>
        <dbReference type="ARBA" id="ARBA00033765"/>
    </source>
</evidence>
<evidence type="ECO:0000259" key="10">
    <source>
        <dbReference type="PROSITE" id="PS50926"/>
    </source>
</evidence>
<dbReference type="Proteomes" id="UP000229056">
    <property type="component" value="Unassembled WGS sequence"/>
</dbReference>
<dbReference type="InterPro" id="IPR058240">
    <property type="entry name" value="rSAM_sf"/>
</dbReference>
<dbReference type="InterPro" id="IPR007197">
    <property type="entry name" value="rSAM"/>
</dbReference>
<evidence type="ECO:0000313" key="13">
    <source>
        <dbReference type="EMBL" id="PIS05795.1"/>
    </source>
</evidence>
<dbReference type="InterPro" id="IPR005839">
    <property type="entry name" value="Methylthiotransferase"/>
</dbReference>
<proteinExistence type="predicted"/>
<dbReference type="EMBL" id="PEZY01000012">
    <property type="protein sequence ID" value="PIS05795.1"/>
    <property type="molecule type" value="Genomic_DNA"/>
</dbReference>
<dbReference type="SMART" id="SM00729">
    <property type="entry name" value="Elp3"/>
    <property type="match status" value="1"/>
</dbReference>
<keyword evidence="6" id="KW-0479">Metal-binding</keyword>
<evidence type="ECO:0000256" key="1">
    <source>
        <dbReference type="ARBA" id="ARBA00001966"/>
    </source>
</evidence>
<feature type="domain" description="TRAM" evidence="10">
    <location>
        <begin position="359"/>
        <end position="419"/>
    </location>
</feature>
<dbReference type="Gene3D" id="3.40.50.12160">
    <property type="entry name" value="Methylthiotransferase, N-terminal domain"/>
    <property type="match status" value="1"/>
</dbReference>
<dbReference type="SFLD" id="SFLDS00029">
    <property type="entry name" value="Radical_SAM"/>
    <property type="match status" value="1"/>
</dbReference>
<dbReference type="PROSITE" id="PS51918">
    <property type="entry name" value="RADICAL_SAM"/>
    <property type="match status" value="1"/>
</dbReference>
<dbReference type="NCBIfam" id="TIGR00089">
    <property type="entry name" value="MiaB/RimO family radical SAM methylthiotransferase"/>
    <property type="match status" value="1"/>
</dbReference>
<dbReference type="SFLD" id="SFLDG01061">
    <property type="entry name" value="methylthiotransferase"/>
    <property type="match status" value="1"/>
</dbReference>
<organism evidence="13 14">
    <name type="scientific">Candidatus Buchananbacteria bacterium CG10_big_fil_rev_8_21_14_0_10_33_19</name>
    <dbReference type="NCBI Taxonomy" id="1974525"/>
    <lineage>
        <taxon>Bacteria</taxon>
        <taxon>Candidatus Buchananiibacteriota</taxon>
    </lineage>
</organism>
<accession>A0A2H0W355</accession>
<dbReference type="Gene3D" id="3.80.30.20">
    <property type="entry name" value="tm_1862 like domain"/>
    <property type="match status" value="1"/>
</dbReference>
<evidence type="ECO:0000256" key="7">
    <source>
        <dbReference type="ARBA" id="ARBA00023004"/>
    </source>
</evidence>
<keyword evidence="8" id="KW-0411">Iron-sulfur</keyword>
<keyword evidence="3" id="KW-0004">4Fe-4S</keyword>
<dbReference type="InterPro" id="IPR038135">
    <property type="entry name" value="Methylthiotransferase_N_sf"/>
</dbReference>
<dbReference type="InterPro" id="IPR020612">
    <property type="entry name" value="Methylthiotransferase_CS"/>
</dbReference>
<evidence type="ECO:0000313" key="14">
    <source>
        <dbReference type="Proteomes" id="UP000229056"/>
    </source>
</evidence>
<dbReference type="FunFam" id="3.80.30.20:FF:000001">
    <property type="entry name" value="tRNA-2-methylthio-N(6)-dimethylallyladenosine synthase 2"/>
    <property type="match status" value="1"/>
</dbReference>
<protein>
    <recommendedName>
        <fullName evidence="9">tRNA-2-methylthio-N(6)-dimethylallyladenosine synthase</fullName>
        <ecNumber evidence="9">2.8.4.3</ecNumber>
    </recommendedName>
</protein>
<evidence type="ECO:0000256" key="6">
    <source>
        <dbReference type="ARBA" id="ARBA00022723"/>
    </source>
</evidence>
<dbReference type="PANTHER" id="PTHR43020:SF2">
    <property type="entry name" value="MITOCHONDRIAL TRNA METHYLTHIOTRANSFERASE CDK5RAP1"/>
    <property type="match status" value="1"/>
</dbReference>
<dbReference type="GO" id="GO:0046872">
    <property type="term" value="F:metal ion binding"/>
    <property type="evidence" value="ECO:0007669"/>
    <property type="project" value="UniProtKB-KW"/>
</dbReference>
<evidence type="ECO:0000256" key="3">
    <source>
        <dbReference type="ARBA" id="ARBA00022485"/>
    </source>
</evidence>
<dbReference type="PANTHER" id="PTHR43020">
    <property type="entry name" value="CDK5 REGULATORY SUBUNIT-ASSOCIATED PROTEIN 1"/>
    <property type="match status" value="1"/>
</dbReference>
<comment type="cofactor">
    <cofactor evidence="1">
        <name>[4Fe-4S] cluster</name>
        <dbReference type="ChEBI" id="CHEBI:49883"/>
    </cofactor>
</comment>